<dbReference type="GO" id="GO:0003910">
    <property type="term" value="F:DNA ligase (ATP) activity"/>
    <property type="evidence" value="ECO:0007669"/>
    <property type="project" value="UniProtKB-EC"/>
</dbReference>
<dbReference type="NCBIfam" id="NF007210">
    <property type="entry name" value="PRK09632.1"/>
    <property type="match status" value="1"/>
</dbReference>
<dbReference type="CDD" id="cd04863">
    <property type="entry name" value="MtLigD_Pol_like"/>
    <property type="match status" value="1"/>
</dbReference>
<keyword evidence="11" id="KW-0269">Exonuclease</keyword>
<keyword evidence="26" id="KW-1185">Reference proteome</keyword>
<keyword evidence="15" id="KW-0233">DNA recombination</keyword>
<dbReference type="RefSeq" id="WP_207348129.1">
    <property type="nucleotide sequence ID" value="NZ_CP076456.1"/>
</dbReference>
<dbReference type="InterPro" id="IPR014144">
    <property type="entry name" value="LigD_PE_domain"/>
</dbReference>
<evidence type="ECO:0000256" key="12">
    <source>
        <dbReference type="ARBA" id="ARBA00022840"/>
    </source>
</evidence>
<comment type="similarity">
    <text evidence="22">In the N-terminal section; belongs to the LigD polymerase family.</text>
</comment>
<dbReference type="KEGG" id="asun:KG104_00265"/>
<dbReference type="CDD" id="cd07971">
    <property type="entry name" value="OBF_DNA_ligase_LigD"/>
    <property type="match status" value="1"/>
</dbReference>
<dbReference type="GO" id="GO:0005524">
    <property type="term" value="F:ATP binding"/>
    <property type="evidence" value="ECO:0007669"/>
    <property type="project" value="UniProtKB-KW"/>
</dbReference>
<evidence type="ECO:0000256" key="9">
    <source>
        <dbReference type="ARBA" id="ARBA00022763"/>
    </source>
</evidence>
<keyword evidence="13" id="KW-0239">DNA-directed DNA polymerase</keyword>
<dbReference type="InterPro" id="IPR012309">
    <property type="entry name" value="DNA_ligase_ATP-dep_C"/>
</dbReference>
<dbReference type="Pfam" id="PF13298">
    <property type="entry name" value="LigD_N"/>
    <property type="match status" value="1"/>
</dbReference>
<keyword evidence="7" id="KW-0479">Metal-binding</keyword>
<dbReference type="PROSITE" id="PS00697">
    <property type="entry name" value="DNA_LIGASE_A1"/>
    <property type="match status" value="1"/>
</dbReference>
<evidence type="ECO:0000313" key="25">
    <source>
        <dbReference type="EMBL" id="QWQ36324.1"/>
    </source>
</evidence>
<dbReference type="Pfam" id="PF21686">
    <property type="entry name" value="LigD_Prim-Pol"/>
    <property type="match status" value="1"/>
</dbReference>
<evidence type="ECO:0000256" key="18">
    <source>
        <dbReference type="ARBA" id="ARBA00023268"/>
    </source>
</evidence>
<reference evidence="25" key="1">
    <citation type="submission" date="2021-06" db="EMBL/GenBank/DDBJ databases">
        <title>Novel species in genus Arthrobacter.</title>
        <authorList>
            <person name="Zhang G."/>
        </authorList>
    </citation>
    <scope>NUCLEOTIDE SEQUENCE</scope>
    <source>
        <strain evidence="25">Zg-ZUI122</strain>
    </source>
</reference>
<dbReference type="SUPFAM" id="SSF56091">
    <property type="entry name" value="DNA ligase/mRNA capping enzyme, catalytic domain"/>
    <property type="match status" value="1"/>
</dbReference>
<dbReference type="InterPro" id="IPR016059">
    <property type="entry name" value="DNA_ligase_ATP-dep_CS"/>
</dbReference>
<dbReference type="Proteomes" id="UP000680588">
    <property type="component" value="Chromosome"/>
</dbReference>
<keyword evidence="5" id="KW-0548">Nucleotidyltransferase</keyword>
<dbReference type="Gene3D" id="2.40.50.140">
    <property type="entry name" value="Nucleic acid-binding proteins"/>
    <property type="match status" value="1"/>
</dbReference>
<evidence type="ECO:0000256" key="7">
    <source>
        <dbReference type="ARBA" id="ARBA00022723"/>
    </source>
</evidence>
<keyword evidence="9" id="KW-0227">DNA damage</keyword>
<keyword evidence="12" id="KW-0067">ATP-binding</keyword>
<dbReference type="PROSITE" id="PS50160">
    <property type="entry name" value="DNA_LIGASE_A3"/>
    <property type="match status" value="1"/>
</dbReference>
<evidence type="ECO:0000259" key="24">
    <source>
        <dbReference type="PROSITE" id="PS50160"/>
    </source>
</evidence>
<dbReference type="GO" id="GO:0006310">
    <property type="term" value="P:DNA recombination"/>
    <property type="evidence" value="ECO:0007669"/>
    <property type="project" value="UniProtKB-KW"/>
</dbReference>
<feature type="region of interest" description="Disordered" evidence="23">
    <location>
        <begin position="487"/>
        <end position="554"/>
    </location>
</feature>
<dbReference type="EC" id="6.5.1.1" evidence="2"/>
<dbReference type="NCBIfam" id="TIGR02779">
    <property type="entry name" value="NHEJ_ligase_lig"/>
    <property type="match status" value="1"/>
</dbReference>
<evidence type="ECO:0000256" key="3">
    <source>
        <dbReference type="ARBA" id="ARBA00022598"/>
    </source>
</evidence>
<evidence type="ECO:0000256" key="14">
    <source>
        <dbReference type="ARBA" id="ARBA00023125"/>
    </source>
</evidence>
<sequence length="891" mass="96734">MASSGAGLKQQETVNVDGHRLRLTNLDKVLYPETGTTKADVLSYYAAVAEALLPHSRDRPATRKRWVHGVGVPGDPGQVFFQKNIETSAPTWVKRFPIEHKSGTNIYPLVNDLATLTWLAQSAALEIHVPQWRFGPRGKINNPDRLVLDLDPGEGVDLAQCAEVARLARDILSDMGLDARPVTSGSKGIHLYAALDGMQTSDEVSAVAHELARALEADHPDLIVSDMKKSLRTGKVLLDWSQNNGNKTTICPYSLRGRFTPTVAAPRTWEELEDPDLAQLDYEQVMQRLAEDGDPLTGMDSGSGELDAEALEDAGSEGTGAGPADRLSKYRSMRDAAKTPEPVPAEPAEPSEGNSFVIQEHHARRLHWDFRLEHDGVLVSWALPKGPPDSPDQNHLAVQTEDHPLDYGSFAGTIPKGEYGAGEVRIWDHGTYEPEKWRDGKEVIAVLHGQPDGGLASEGSADRRFALIHTGGKGGANNWLIHLMKHQPEPRDPADTPDIPDTPDEADKANKADNADKGDPKARDADEAEDSPVETVAAAAAAPPPGAKTLPDTAGTAKAVAADAGEHGMPAVEPMLATLGTRADVNEDDEWAFEMKWDGVRAVVDVTPEGTRLISRNGNDMTAAYPELQELGRHLNGERAVLDGEIVAINKSGRPDFGLLQPRMHLTKRRDIEAAAARTPVHLMIFDLLWLDGNSLMELPYSQRREILESAVEPAGEDGHVQVPPALEMSMDEAVEASRELGLEGVMAKRRTSTYSPGRRSKSWIKLKNSFTQEVVIVGWRPGKGNRASKIGSLLVAVPDGHELTYIGRVGSGLSEKDLALVGGKLKKLARKTPPLEGVPHADASDAQWVRPVLVGEVTYSERTATGKLRHPAWRGLRPDKKPSDVVVEIP</sequence>
<protein>
    <recommendedName>
        <fullName evidence="2">DNA ligase (ATP)</fullName>
        <ecNumber evidence="2">6.5.1.1</ecNumber>
    </recommendedName>
    <alternativeName>
        <fullName evidence="19">NHEJ DNA polymerase</fullName>
    </alternativeName>
</protein>
<comment type="cofactor">
    <cofactor evidence="1">
        <name>Mn(2+)</name>
        <dbReference type="ChEBI" id="CHEBI:29035"/>
    </cofactor>
</comment>
<accession>A0A975PFR7</accession>
<dbReference type="Gene3D" id="3.90.920.10">
    <property type="entry name" value="DNA primase, PRIM domain"/>
    <property type="match status" value="1"/>
</dbReference>
<keyword evidence="6" id="KW-0540">Nuclease</keyword>
<dbReference type="GO" id="GO:0046872">
    <property type="term" value="F:metal ion binding"/>
    <property type="evidence" value="ECO:0007669"/>
    <property type="project" value="UniProtKB-KW"/>
</dbReference>
<evidence type="ECO:0000256" key="2">
    <source>
        <dbReference type="ARBA" id="ARBA00012727"/>
    </source>
</evidence>
<dbReference type="Gene3D" id="3.30.470.30">
    <property type="entry name" value="DNA ligase/mRNA capping enzyme"/>
    <property type="match status" value="1"/>
</dbReference>
<dbReference type="CDD" id="cd07906">
    <property type="entry name" value="Adenylation_DNA_ligase_LigD_LigC"/>
    <property type="match status" value="1"/>
</dbReference>
<evidence type="ECO:0000256" key="23">
    <source>
        <dbReference type="SAM" id="MobiDB-lite"/>
    </source>
</evidence>
<evidence type="ECO:0000256" key="16">
    <source>
        <dbReference type="ARBA" id="ARBA00023204"/>
    </source>
</evidence>
<dbReference type="GO" id="GO:0004527">
    <property type="term" value="F:exonuclease activity"/>
    <property type="evidence" value="ECO:0007669"/>
    <property type="project" value="UniProtKB-KW"/>
</dbReference>
<dbReference type="InterPro" id="IPR012310">
    <property type="entry name" value="DNA_ligase_ATP-dep_cent"/>
</dbReference>
<dbReference type="InterPro" id="IPR014145">
    <property type="entry name" value="LigD_pol_dom"/>
</dbReference>
<gene>
    <name evidence="25" type="ORF">KG104_00265</name>
</gene>
<keyword evidence="8" id="KW-0547">Nucleotide-binding</keyword>
<comment type="similarity">
    <text evidence="21">In the C-terminal section; belongs to the ATP-dependent DNA ligase family.</text>
</comment>
<proteinExistence type="inferred from homology"/>
<evidence type="ECO:0000256" key="13">
    <source>
        <dbReference type="ARBA" id="ARBA00022932"/>
    </source>
</evidence>
<name>A0A975PFR7_9MICC</name>
<dbReference type="PANTHER" id="PTHR42705:SF2">
    <property type="entry name" value="BIFUNCTIONAL NON-HOMOLOGOUS END JOINING PROTEIN LIGD"/>
    <property type="match status" value="1"/>
</dbReference>
<evidence type="ECO:0000256" key="8">
    <source>
        <dbReference type="ARBA" id="ARBA00022741"/>
    </source>
</evidence>
<evidence type="ECO:0000313" key="26">
    <source>
        <dbReference type="Proteomes" id="UP000680588"/>
    </source>
</evidence>
<dbReference type="Gene3D" id="3.30.1490.70">
    <property type="match status" value="1"/>
</dbReference>
<comment type="catalytic activity">
    <reaction evidence="20">
        <text>ATP + (deoxyribonucleotide)n-3'-hydroxyl + 5'-phospho-(deoxyribonucleotide)m = (deoxyribonucleotide)n+m + AMP + diphosphate.</text>
        <dbReference type="EC" id="6.5.1.1"/>
    </reaction>
</comment>
<evidence type="ECO:0000256" key="17">
    <source>
        <dbReference type="ARBA" id="ARBA00023211"/>
    </source>
</evidence>
<evidence type="ECO:0000256" key="10">
    <source>
        <dbReference type="ARBA" id="ARBA00022801"/>
    </source>
</evidence>
<feature type="domain" description="ATP-dependent DNA ligase family profile" evidence="24">
    <location>
        <begin position="674"/>
        <end position="800"/>
    </location>
</feature>
<dbReference type="InterPro" id="IPR052171">
    <property type="entry name" value="NHEJ_LigD"/>
</dbReference>
<organism evidence="25 26">
    <name type="scientific">Arthrobacter sunyaminii</name>
    <dbReference type="NCBI Taxonomy" id="2816859"/>
    <lineage>
        <taxon>Bacteria</taxon>
        <taxon>Bacillati</taxon>
        <taxon>Actinomycetota</taxon>
        <taxon>Actinomycetes</taxon>
        <taxon>Micrococcales</taxon>
        <taxon>Micrococcaceae</taxon>
        <taxon>Arthrobacter</taxon>
    </lineage>
</organism>
<evidence type="ECO:0000256" key="21">
    <source>
        <dbReference type="ARBA" id="ARBA00049981"/>
    </source>
</evidence>
<dbReference type="SUPFAM" id="SSF50249">
    <property type="entry name" value="Nucleic acid-binding proteins"/>
    <property type="match status" value="1"/>
</dbReference>
<dbReference type="GO" id="GO:0003677">
    <property type="term" value="F:DNA binding"/>
    <property type="evidence" value="ECO:0007669"/>
    <property type="project" value="UniProtKB-KW"/>
</dbReference>
<dbReference type="InterPro" id="IPR014146">
    <property type="entry name" value="LigD_ligase_dom"/>
</dbReference>
<dbReference type="AlphaFoldDB" id="A0A975PFR7"/>
<keyword evidence="3 25" id="KW-0436">Ligase</keyword>
<evidence type="ECO:0000256" key="22">
    <source>
        <dbReference type="ARBA" id="ARBA00049990"/>
    </source>
</evidence>
<dbReference type="Pfam" id="PF01068">
    <property type="entry name" value="DNA_ligase_A_M"/>
    <property type="match status" value="1"/>
</dbReference>
<evidence type="ECO:0000256" key="20">
    <source>
        <dbReference type="ARBA" id="ARBA00034003"/>
    </source>
</evidence>
<keyword evidence="4" id="KW-0808">Transferase</keyword>
<keyword evidence="18" id="KW-0511">Multifunctional enzyme</keyword>
<evidence type="ECO:0000256" key="5">
    <source>
        <dbReference type="ARBA" id="ARBA00022695"/>
    </source>
</evidence>
<keyword evidence="10" id="KW-0378">Hydrolase</keyword>
<dbReference type="EMBL" id="CP076456">
    <property type="protein sequence ID" value="QWQ36324.1"/>
    <property type="molecule type" value="Genomic_DNA"/>
</dbReference>
<dbReference type="GO" id="GO:0003887">
    <property type="term" value="F:DNA-directed DNA polymerase activity"/>
    <property type="evidence" value="ECO:0007669"/>
    <property type="project" value="UniProtKB-KW"/>
</dbReference>
<evidence type="ECO:0000256" key="6">
    <source>
        <dbReference type="ARBA" id="ARBA00022722"/>
    </source>
</evidence>
<keyword evidence="16" id="KW-0234">DNA repair</keyword>
<feature type="compositionally biased region" description="Basic and acidic residues" evidence="23">
    <location>
        <begin position="505"/>
        <end position="525"/>
    </location>
</feature>
<dbReference type="Pfam" id="PF04679">
    <property type="entry name" value="DNA_ligase_A_C"/>
    <property type="match status" value="1"/>
</dbReference>
<dbReference type="PANTHER" id="PTHR42705">
    <property type="entry name" value="BIFUNCTIONAL NON-HOMOLOGOUS END JOINING PROTEIN LIGD"/>
    <property type="match status" value="1"/>
</dbReference>
<dbReference type="NCBIfam" id="TIGR02778">
    <property type="entry name" value="ligD_pol"/>
    <property type="match status" value="1"/>
</dbReference>
<keyword evidence="14" id="KW-0238">DNA-binding</keyword>
<dbReference type="GO" id="GO:0006281">
    <property type="term" value="P:DNA repair"/>
    <property type="evidence" value="ECO:0007669"/>
    <property type="project" value="UniProtKB-KW"/>
</dbReference>
<evidence type="ECO:0000256" key="1">
    <source>
        <dbReference type="ARBA" id="ARBA00001936"/>
    </source>
</evidence>
<evidence type="ECO:0000256" key="15">
    <source>
        <dbReference type="ARBA" id="ARBA00023172"/>
    </source>
</evidence>
<keyword evidence="17" id="KW-0464">Manganese</keyword>
<dbReference type="NCBIfam" id="TIGR02777">
    <property type="entry name" value="LigD_PE_dom"/>
    <property type="match status" value="1"/>
</dbReference>
<feature type="region of interest" description="Disordered" evidence="23">
    <location>
        <begin position="333"/>
        <end position="352"/>
    </location>
</feature>
<evidence type="ECO:0000256" key="4">
    <source>
        <dbReference type="ARBA" id="ARBA00022679"/>
    </source>
</evidence>
<dbReference type="InterPro" id="IPR012340">
    <property type="entry name" value="NA-bd_OB-fold"/>
</dbReference>
<evidence type="ECO:0000256" key="19">
    <source>
        <dbReference type="ARBA" id="ARBA00029943"/>
    </source>
</evidence>
<evidence type="ECO:0000256" key="11">
    <source>
        <dbReference type="ARBA" id="ARBA00022839"/>
    </source>
</evidence>
<dbReference type="InterPro" id="IPR033649">
    <property type="entry name" value="MtLigD_Pol-like"/>
</dbReference>